<dbReference type="EMBL" id="JAACJJ010000056">
    <property type="protein sequence ID" value="KAF5312363.1"/>
    <property type="molecule type" value="Genomic_DNA"/>
</dbReference>
<protein>
    <recommendedName>
        <fullName evidence="2">Rab-GAP TBC domain-containing protein</fullName>
    </recommendedName>
</protein>
<feature type="compositionally biased region" description="Polar residues" evidence="1">
    <location>
        <begin position="176"/>
        <end position="196"/>
    </location>
</feature>
<organism evidence="3 4">
    <name type="scientific">Psilocybe cf. subviscida</name>
    <dbReference type="NCBI Taxonomy" id="2480587"/>
    <lineage>
        <taxon>Eukaryota</taxon>
        <taxon>Fungi</taxon>
        <taxon>Dikarya</taxon>
        <taxon>Basidiomycota</taxon>
        <taxon>Agaricomycotina</taxon>
        <taxon>Agaricomycetes</taxon>
        <taxon>Agaricomycetidae</taxon>
        <taxon>Agaricales</taxon>
        <taxon>Agaricineae</taxon>
        <taxon>Strophariaceae</taxon>
        <taxon>Psilocybe</taxon>
    </lineage>
</organism>
<reference evidence="3 4" key="1">
    <citation type="journal article" date="2020" name="ISME J.">
        <title>Uncovering the hidden diversity of litter-decomposition mechanisms in mushroom-forming fungi.</title>
        <authorList>
            <person name="Floudas D."/>
            <person name="Bentzer J."/>
            <person name="Ahren D."/>
            <person name="Johansson T."/>
            <person name="Persson P."/>
            <person name="Tunlid A."/>
        </authorList>
    </citation>
    <scope>NUCLEOTIDE SEQUENCE [LARGE SCALE GENOMIC DNA]</scope>
    <source>
        <strain evidence="3 4">CBS 101986</strain>
    </source>
</reference>
<gene>
    <name evidence="3" type="ORF">D9619_002676</name>
</gene>
<dbReference type="Gene3D" id="1.10.472.80">
    <property type="entry name" value="Ypt/Rab-GAP domain of gyp1p, domain 3"/>
    <property type="match status" value="1"/>
</dbReference>
<dbReference type="InterPro" id="IPR000195">
    <property type="entry name" value="Rab-GAP-TBC_dom"/>
</dbReference>
<sequence length="822" mass="90695">MSGAFDRSAFSSSSSPSSSSSRLPAMDAPTLVLVPPTPLKFDLPQLSSASAQPPTAQPVPRPRSFHHQRTATKDIARDSATSDSIFSIYSMYGDDQPHRGRSSWAGAPPPVAGSRTHDRSTWFKERISTPTANLSHPDSKRISRFAFEDNADESHLAYMSPEPDTESATSEHINFRHSTMSGTATNSPAPTVNFSHSEGPRIVYQEHVEDVDSRLTYRQSHSSIRTTKEVYQGGMPGSLNDSSPRASPATSPSASYATPPSLHAPSDLFEDSKVASGSHLRTSDLSATSYNSQRRSGSPHSKRSSRSSPIHRPPPQQQQHLLASPEIPPPRPLSTHTPPPPSLGHSPPPVGYVTPKTSMKFHDSFGSPSSKISIAPSEGEDMDGFYVRSTYAQLEAMGVKGDGYEEGIERTRAKIGASRASQLKADAALGDGLEKMRDLGAKEIQVLQSVDRYGFFAVTSHDRLILLSSGPLLKKLGPISPGPANAPPNAPPLSSLPAVQVSPKETARISKWERMVVPQKHDAGSNVDSWVIRPSKEGKLRRRIYKGIPDRWRRAAWDLLISRYSGFSSRSHETLAREYRDCLEKPSTYDIQIDLDVPRTISGHIMFRTRYGAGQRSLFHVLHAFSLKCESCGYVQGMGPIAATFLCYFEPERVYASLVALHDAYKLHEVFNQGFPGMLEAIYVQERMMESTMPAVYEACKKHMISTTSYATKWYITLFANSVPFQTQLRIWDAFLLEGYDIFIAIAVAIVWTYRDHITSSSANFETILSLLSSFFVPENDDALMSWIESTLSDKKLRVSMARWRQDWKALVAAGKDGAALL</sequence>
<dbReference type="PANTHER" id="PTHR47219:SF9">
    <property type="entry name" value="GTPASE ACTIVATING PROTEIN AND CENTROSOME-ASSOCIATED, ISOFORM B"/>
    <property type="match status" value="1"/>
</dbReference>
<dbReference type="PROSITE" id="PS50086">
    <property type="entry name" value="TBC_RABGAP"/>
    <property type="match status" value="1"/>
</dbReference>
<dbReference type="Proteomes" id="UP000567179">
    <property type="component" value="Unassembled WGS sequence"/>
</dbReference>
<accession>A0A8H5AWX3</accession>
<dbReference type="Gene3D" id="1.10.8.270">
    <property type="entry name" value="putative rabgap domain of human tbc1 domain family member 14 like domains"/>
    <property type="match status" value="1"/>
</dbReference>
<dbReference type="OrthoDB" id="294251at2759"/>
<proteinExistence type="predicted"/>
<feature type="compositionally biased region" description="Polar residues" evidence="1">
    <location>
        <begin position="45"/>
        <end position="54"/>
    </location>
</feature>
<comment type="caution">
    <text evidence="3">The sequence shown here is derived from an EMBL/GenBank/DDBJ whole genome shotgun (WGS) entry which is preliminary data.</text>
</comment>
<dbReference type="PANTHER" id="PTHR47219">
    <property type="entry name" value="RAB GTPASE-ACTIVATING PROTEIN 1-LIKE"/>
    <property type="match status" value="1"/>
</dbReference>
<keyword evidence="4" id="KW-1185">Reference proteome</keyword>
<evidence type="ECO:0000259" key="2">
    <source>
        <dbReference type="PROSITE" id="PS50086"/>
    </source>
</evidence>
<dbReference type="SUPFAM" id="SSF47923">
    <property type="entry name" value="Ypt/Rab-GAP domain of gyp1p"/>
    <property type="match status" value="2"/>
</dbReference>
<feature type="region of interest" description="Disordered" evidence="1">
    <location>
        <begin position="97"/>
        <end position="118"/>
    </location>
</feature>
<evidence type="ECO:0000313" key="3">
    <source>
        <dbReference type="EMBL" id="KAF5312363.1"/>
    </source>
</evidence>
<evidence type="ECO:0000313" key="4">
    <source>
        <dbReference type="Proteomes" id="UP000567179"/>
    </source>
</evidence>
<feature type="compositionally biased region" description="Pro residues" evidence="1">
    <location>
        <begin position="326"/>
        <end position="350"/>
    </location>
</feature>
<dbReference type="InterPro" id="IPR035969">
    <property type="entry name" value="Rab-GAP_TBC_sf"/>
</dbReference>
<dbReference type="SMART" id="SM00164">
    <property type="entry name" value="TBC"/>
    <property type="match status" value="1"/>
</dbReference>
<dbReference type="AlphaFoldDB" id="A0A8H5AWX3"/>
<evidence type="ECO:0000256" key="1">
    <source>
        <dbReference type="SAM" id="MobiDB-lite"/>
    </source>
</evidence>
<feature type="compositionally biased region" description="Low complexity" evidence="1">
    <location>
        <begin position="11"/>
        <end position="21"/>
    </location>
</feature>
<feature type="region of interest" description="Disordered" evidence="1">
    <location>
        <begin position="479"/>
        <end position="499"/>
    </location>
</feature>
<dbReference type="FunFam" id="1.10.8.270:FF:000023">
    <property type="entry name" value="TBC domain-containing protein C1778.09"/>
    <property type="match status" value="1"/>
</dbReference>
<name>A0A8H5AWX3_9AGAR</name>
<feature type="compositionally biased region" description="Polar residues" evidence="1">
    <location>
        <begin position="216"/>
        <end position="225"/>
    </location>
</feature>
<feature type="compositionally biased region" description="Polar residues" evidence="1">
    <location>
        <begin position="279"/>
        <end position="293"/>
    </location>
</feature>
<feature type="domain" description="Rab-GAP TBC" evidence="2">
    <location>
        <begin position="547"/>
        <end position="739"/>
    </location>
</feature>
<feature type="region of interest" description="Disordered" evidence="1">
    <location>
        <begin position="1"/>
        <end position="79"/>
    </location>
</feature>
<dbReference type="GO" id="GO:0005096">
    <property type="term" value="F:GTPase activator activity"/>
    <property type="evidence" value="ECO:0007669"/>
    <property type="project" value="TreeGrafter"/>
</dbReference>
<dbReference type="InterPro" id="IPR050302">
    <property type="entry name" value="Rab_GAP_TBC_domain"/>
</dbReference>
<feature type="region of interest" description="Disordered" evidence="1">
    <location>
        <begin position="214"/>
        <end position="378"/>
    </location>
</feature>
<feature type="compositionally biased region" description="Low complexity" evidence="1">
    <location>
        <begin position="242"/>
        <end position="261"/>
    </location>
</feature>
<dbReference type="GO" id="GO:0031267">
    <property type="term" value="F:small GTPase binding"/>
    <property type="evidence" value="ECO:0007669"/>
    <property type="project" value="TreeGrafter"/>
</dbReference>
<feature type="region of interest" description="Disordered" evidence="1">
    <location>
        <begin position="176"/>
        <end position="200"/>
    </location>
</feature>
<feature type="compositionally biased region" description="Pro residues" evidence="1">
    <location>
        <begin position="480"/>
        <end position="491"/>
    </location>
</feature>
<dbReference type="Pfam" id="PF00566">
    <property type="entry name" value="RabGAP-TBC"/>
    <property type="match status" value="1"/>
</dbReference>